<dbReference type="Proteomes" id="UP000537989">
    <property type="component" value="Unassembled WGS sequence"/>
</dbReference>
<keyword evidence="2" id="KW-0732">Signal</keyword>
<evidence type="ECO:0000256" key="2">
    <source>
        <dbReference type="SAM" id="SignalP"/>
    </source>
</evidence>
<evidence type="ECO:0000256" key="1">
    <source>
        <dbReference type="SAM" id="MobiDB-lite"/>
    </source>
</evidence>
<dbReference type="InterPro" id="IPR053137">
    <property type="entry name" value="NLR-like"/>
</dbReference>
<feature type="chain" id="PRO_5042883201" description="Nucleoside phosphorylase domain-containing protein" evidence="2">
    <location>
        <begin position="20"/>
        <end position="531"/>
    </location>
</feature>
<feature type="signal peptide" evidence="2">
    <location>
        <begin position="1"/>
        <end position="19"/>
    </location>
</feature>
<dbReference type="GO" id="GO:0009116">
    <property type="term" value="P:nucleoside metabolic process"/>
    <property type="evidence" value="ECO:0007669"/>
    <property type="project" value="InterPro"/>
</dbReference>
<dbReference type="PANTHER" id="PTHR46082:SF6">
    <property type="entry name" value="AAA+ ATPASE DOMAIN-CONTAINING PROTEIN-RELATED"/>
    <property type="match status" value="1"/>
</dbReference>
<evidence type="ECO:0008006" key="5">
    <source>
        <dbReference type="Google" id="ProtNLM"/>
    </source>
</evidence>
<feature type="compositionally biased region" description="Pro residues" evidence="1">
    <location>
        <begin position="494"/>
        <end position="518"/>
    </location>
</feature>
<organism evidence="3 4">
    <name type="scientific">Fusarium austroamericanum</name>
    <dbReference type="NCBI Taxonomy" id="282268"/>
    <lineage>
        <taxon>Eukaryota</taxon>
        <taxon>Fungi</taxon>
        <taxon>Dikarya</taxon>
        <taxon>Ascomycota</taxon>
        <taxon>Pezizomycotina</taxon>
        <taxon>Sordariomycetes</taxon>
        <taxon>Hypocreomycetidae</taxon>
        <taxon>Hypocreales</taxon>
        <taxon>Nectriaceae</taxon>
        <taxon>Fusarium</taxon>
    </lineage>
</organism>
<gene>
    <name evidence="3" type="ORF">FAUST_6168</name>
</gene>
<evidence type="ECO:0000313" key="4">
    <source>
        <dbReference type="Proteomes" id="UP000537989"/>
    </source>
</evidence>
<dbReference type="SUPFAM" id="SSF53167">
    <property type="entry name" value="Purine and uridine phosphorylases"/>
    <property type="match status" value="1"/>
</dbReference>
<feature type="compositionally biased region" description="Basic and acidic residues" evidence="1">
    <location>
        <begin position="521"/>
        <end position="531"/>
    </location>
</feature>
<dbReference type="Gene3D" id="3.40.50.1580">
    <property type="entry name" value="Nucleoside phosphorylase domain"/>
    <property type="match status" value="1"/>
</dbReference>
<feature type="compositionally biased region" description="Polar residues" evidence="1">
    <location>
        <begin position="408"/>
        <end position="417"/>
    </location>
</feature>
<reference evidence="3 4" key="1">
    <citation type="submission" date="2020-02" db="EMBL/GenBank/DDBJ databases">
        <title>Identification and distribution of gene clusters putatively required for synthesis of sphingolipid metabolism inhibitors in phylogenetically diverse species of the filamentous fungus Fusarium.</title>
        <authorList>
            <person name="Kim H.-S."/>
            <person name="Busman M."/>
            <person name="Brown D.W."/>
            <person name="Divon H."/>
            <person name="Uhlig S."/>
            <person name="Proctor R.H."/>
        </authorList>
    </citation>
    <scope>NUCLEOTIDE SEQUENCE [LARGE SCALE GENOMIC DNA]</scope>
    <source>
        <strain evidence="3 4">NRRL 2903</strain>
    </source>
</reference>
<dbReference type="InterPro" id="IPR035994">
    <property type="entry name" value="Nucleoside_phosphorylase_sf"/>
</dbReference>
<keyword evidence="4" id="KW-1185">Reference proteome</keyword>
<feature type="region of interest" description="Disordered" evidence="1">
    <location>
        <begin position="402"/>
        <end position="531"/>
    </location>
</feature>
<accession>A0AAN6BZV3</accession>
<comment type="caution">
    <text evidence="3">The sequence shown here is derived from an EMBL/GenBank/DDBJ whole genome shotgun (WGS) entry which is preliminary data.</text>
</comment>
<dbReference type="GO" id="GO:0003824">
    <property type="term" value="F:catalytic activity"/>
    <property type="evidence" value="ECO:0007669"/>
    <property type="project" value="InterPro"/>
</dbReference>
<proteinExistence type="predicted"/>
<feature type="compositionally biased region" description="Low complexity" evidence="1">
    <location>
        <begin position="436"/>
        <end position="450"/>
    </location>
</feature>
<name>A0AAN6BZV3_FUSAU</name>
<dbReference type="PANTHER" id="PTHR46082">
    <property type="entry name" value="ATP/GTP-BINDING PROTEIN-RELATED"/>
    <property type="match status" value="1"/>
</dbReference>
<sequence>MKSTFPCIRFILLVGIGGGAPSTKYDIRLGDVVIGTSVSPYREGKILDFGKFKQTSNRETPPAELLGAITELQHQVFLGSSLETTMDDFFRQKIDLREKYPRPTEDRLLVGDYFHNDQGCVCLQQQLEDHGNLVDRKQRAPGQLLQIHTGTIGSSDAVMKSAKVRDRLADKQEIICFETEAAAVMQTTRSISVRGISDYSDGHKNDAWHNYAALTAAVCAKELLKWLALQTVQNSTMELTSEELKRIAMGTVEEVHRKINQSQRRDGNAKTVIEEANDTLKQRIENLEQYTGQPTQETNLKTMILMRDLQKQIETSVHDLQTQVKNKIKSADRKSLAEWKELKQEVDNREKDVKNWGETCQKLLDAAIELSKPIPDHVGGRHSKFVPKSFGSFINSLGIAKSHKANGSHDSSSNPNITDIGDPGPLSTASSTTNRSSLEPESPGSSSNGNEQHIQDPCHEQPSLVFGGHQTPISGLLAAHHLPGSSSSPRQNPTVPPIPKSSPPPPPTTRPRQNGPPPKRPKPDRLYVPRQ</sequence>
<dbReference type="EMBL" id="JAAMOD010000161">
    <property type="protein sequence ID" value="KAF5237257.1"/>
    <property type="molecule type" value="Genomic_DNA"/>
</dbReference>
<evidence type="ECO:0000313" key="3">
    <source>
        <dbReference type="EMBL" id="KAF5237257.1"/>
    </source>
</evidence>
<protein>
    <recommendedName>
        <fullName evidence="5">Nucleoside phosphorylase domain-containing protein</fullName>
    </recommendedName>
</protein>
<dbReference type="AlphaFoldDB" id="A0AAN6BZV3"/>